<feature type="transmembrane region" description="Helical" evidence="1">
    <location>
        <begin position="128"/>
        <end position="152"/>
    </location>
</feature>
<keyword evidence="1" id="KW-0812">Transmembrane</keyword>
<dbReference type="InterPro" id="IPR026960">
    <property type="entry name" value="RVT-Znf"/>
</dbReference>
<organism evidence="3">
    <name type="scientific">Fagus sylvatica</name>
    <name type="common">Beechnut</name>
    <dbReference type="NCBI Taxonomy" id="28930"/>
    <lineage>
        <taxon>Eukaryota</taxon>
        <taxon>Viridiplantae</taxon>
        <taxon>Streptophyta</taxon>
        <taxon>Embryophyta</taxon>
        <taxon>Tracheophyta</taxon>
        <taxon>Spermatophyta</taxon>
        <taxon>Magnoliopsida</taxon>
        <taxon>eudicotyledons</taxon>
        <taxon>Gunneridae</taxon>
        <taxon>Pentapetalae</taxon>
        <taxon>rosids</taxon>
        <taxon>fabids</taxon>
        <taxon>Fagales</taxon>
        <taxon>Fagaceae</taxon>
        <taxon>Fagus</taxon>
    </lineage>
</organism>
<feature type="domain" description="Reverse transcriptase zinc-binding" evidence="2">
    <location>
        <begin position="20"/>
        <end position="104"/>
    </location>
</feature>
<reference evidence="3" key="1">
    <citation type="submission" date="2018-02" db="EMBL/GenBank/DDBJ databases">
        <authorList>
            <person name="Cohen D.B."/>
            <person name="Kent A.D."/>
        </authorList>
    </citation>
    <scope>NUCLEOTIDE SEQUENCE</scope>
</reference>
<feature type="transmembrane region" description="Helical" evidence="1">
    <location>
        <begin position="103"/>
        <end position="122"/>
    </location>
</feature>
<gene>
    <name evidence="3" type="ORF">FSB_LOCUS58907</name>
</gene>
<evidence type="ECO:0000259" key="2">
    <source>
        <dbReference type="Pfam" id="PF13966"/>
    </source>
</evidence>
<keyword evidence="1" id="KW-0472">Membrane</keyword>
<sequence>MPKGHGEDRMCWRGHSKDGFQVKSYYNLLFPSAGHLGPWKQIWKTGAPPRVAFFVWAAALGRILTTDNLRRRHVIVLDWCCMCKESGESISHLLMHCSAAREVWLFIFNIFGIQWVMPSGVLDLLSCWGIAAIASGFGSCGTWSLFACFGVFGGREMLEVLRGWREI</sequence>
<dbReference type="AlphaFoldDB" id="A0A2N9J333"/>
<name>A0A2N9J333_FAGSY</name>
<proteinExistence type="predicted"/>
<evidence type="ECO:0000313" key="3">
    <source>
        <dbReference type="EMBL" id="SPD31025.1"/>
    </source>
</evidence>
<keyword evidence="1" id="KW-1133">Transmembrane helix</keyword>
<dbReference type="EMBL" id="OIVN01006342">
    <property type="protein sequence ID" value="SPD31025.1"/>
    <property type="molecule type" value="Genomic_DNA"/>
</dbReference>
<evidence type="ECO:0000256" key="1">
    <source>
        <dbReference type="SAM" id="Phobius"/>
    </source>
</evidence>
<protein>
    <recommendedName>
        <fullName evidence="2">Reverse transcriptase zinc-binding domain-containing protein</fullName>
    </recommendedName>
</protein>
<accession>A0A2N9J333</accession>
<dbReference type="Pfam" id="PF13966">
    <property type="entry name" value="zf-RVT"/>
    <property type="match status" value="1"/>
</dbReference>